<feature type="domain" description="TauD/TfdA-like" evidence="2">
    <location>
        <begin position="65"/>
        <end position="309"/>
    </location>
</feature>
<dbReference type="InterPro" id="IPR050411">
    <property type="entry name" value="AlphaKG_dependent_hydroxylases"/>
</dbReference>
<dbReference type="Pfam" id="PF02668">
    <property type="entry name" value="TauD"/>
    <property type="match status" value="1"/>
</dbReference>
<dbReference type="InterPro" id="IPR003819">
    <property type="entry name" value="TauD/TfdA-like"/>
</dbReference>
<gene>
    <name evidence="3" type="ORF">KAF25_005841</name>
</gene>
<keyword evidence="4" id="KW-1185">Reference proteome</keyword>
<comment type="caution">
    <text evidence="3">The sequence shown here is derived from an EMBL/GenBank/DDBJ whole genome shotgun (WGS) entry which is preliminary data.</text>
</comment>
<keyword evidence="1" id="KW-0560">Oxidoreductase</keyword>
<dbReference type="PANTHER" id="PTHR10696">
    <property type="entry name" value="GAMMA-BUTYROBETAINE HYDROXYLASE-RELATED"/>
    <property type="match status" value="1"/>
</dbReference>
<dbReference type="Gene3D" id="3.60.130.10">
    <property type="entry name" value="Clavaminate synthase-like"/>
    <property type="match status" value="1"/>
</dbReference>
<dbReference type="Proteomes" id="UP000782241">
    <property type="component" value="Unassembled WGS sequence"/>
</dbReference>
<accession>A0A9P7KM65</accession>
<dbReference type="PANTHER" id="PTHR10696:SF49">
    <property type="entry name" value="TAUD_TFDA-LIKE DOMAIN-CONTAINING PROTEIN"/>
    <property type="match status" value="1"/>
</dbReference>
<dbReference type="AlphaFoldDB" id="A0A9P7KM65"/>
<sequence length="357" mass="40497">VMESDPAGVQEFASLPDHPGAWNGRQYSDESKYIYQLSSLELQELSDALLKFKALGLDGDLVCPTNFPLPTLHRKLASLRLDIHRGKGFALIRGLNPSEYSSTDLTTLYLGIQSYIANVRGRQDEKGNMLVHIVANNASEFTRQHTRHSTSEISFHNEEAGDVISWLTRNAAVSGGECIIASAYAVYNTLASDHQDLIRVLTQSDWVFDSRDNGSRPVLFFQDDGIIINFGRIPLIGNEIHPRPAHLPQITGQQLEALDAIENVARKAELVIKTRPGEIHFINNLFILHRRNAFENNAQSSECRHLVRMRLRDDSLCYELPSQLEKQWSHYFNEALEKVWHIDPMPDGFFPLRFYAN</sequence>
<organism evidence="3 4">
    <name type="scientific">Fusarium avenaceum</name>
    <dbReference type="NCBI Taxonomy" id="40199"/>
    <lineage>
        <taxon>Eukaryota</taxon>
        <taxon>Fungi</taxon>
        <taxon>Dikarya</taxon>
        <taxon>Ascomycota</taxon>
        <taxon>Pezizomycotina</taxon>
        <taxon>Sordariomycetes</taxon>
        <taxon>Hypocreomycetidae</taxon>
        <taxon>Hypocreales</taxon>
        <taxon>Nectriaceae</taxon>
        <taxon>Fusarium</taxon>
        <taxon>Fusarium tricinctum species complex</taxon>
    </lineage>
</organism>
<name>A0A9P7KM65_9HYPO</name>
<reference evidence="3" key="1">
    <citation type="submission" date="2021-04" db="EMBL/GenBank/DDBJ databases">
        <title>Draft genome of Fusarium avenaceum strain F156N33, isolated from an atmospheric sample in Virginia.</title>
        <authorList>
            <person name="Yang S."/>
            <person name="Vinatzer B.A."/>
            <person name="Coleman J."/>
        </authorList>
    </citation>
    <scope>NUCLEOTIDE SEQUENCE</scope>
    <source>
        <strain evidence="3">F156N33</strain>
    </source>
</reference>
<protein>
    <recommendedName>
        <fullName evidence="2">TauD/TfdA-like domain-containing protein</fullName>
    </recommendedName>
</protein>
<dbReference type="SUPFAM" id="SSF51197">
    <property type="entry name" value="Clavaminate synthase-like"/>
    <property type="match status" value="1"/>
</dbReference>
<feature type="non-terminal residue" evidence="3">
    <location>
        <position position="1"/>
    </location>
</feature>
<dbReference type="EMBL" id="JAGPUO010000043">
    <property type="protein sequence ID" value="KAG5654884.1"/>
    <property type="molecule type" value="Genomic_DNA"/>
</dbReference>
<evidence type="ECO:0000313" key="3">
    <source>
        <dbReference type="EMBL" id="KAG5654884.1"/>
    </source>
</evidence>
<dbReference type="InterPro" id="IPR042098">
    <property type="entry name" value="TauD-like_sf"/>
</dbReference>
<proteinExistence type="predicted"/>
<dbReference type="GO" id="GO:0016491">
    <property type="term" value="F:oxidoreductase activity"/>
    <property type="evidence" value="ECO:0007669"/>
    <property type="project" value="UniProtKB-KW"/>
</dbReference>
<evidence type="ECO:0000313" key="4">
    <source>
        <dbReference type="Proteomes" id="UP000782241"/>
    </source>
</evidence>
<evidence type="ECO:0000259" key="2">
    <source>
        <dbReference type="Pfam" id="PF02668"/>
    </source>
</evidence>
<evidence type="ECO:0000256" key="1">
    <source>
        <dbReference type="ARBA" id="ARBA00023002"/>
    </source>
</evidence>